<protein>
    <recommendedName>
        <fullName evidence="2">asparagine synthase (glutamine-hydrolyzing)</fullName>
        <ecNumber evidence="2">6.3.5.4</ecNumber>
    </recommendedName>
</protein>
<sequence length="594" mass="64466">MKPRYLFAIAHGHAPAPDPNLLARRTGLEVLHEHSSLAVLASSTCGRPLLHDRGVIVGTLFPRHGPARPFGVIDDGEAGLIVAGGGNSALMRCWGAWAGIFPDAGGYRVLRDASGLLPCYYAETPTATLFASDVELLLASGEVRPAIDWRALLRHHYSRGLPEAGTALNGIRELLPGCSIGVPGHEPGQRPEWTPWQHVAFGQDEHDTSAAERLRRLVFHTVGSWAATCSRPLVSVSGGLDSSIVAACLARSGRDVRCITMYTDDPAGDERSHARVLCAHLGLPLTECRYAVEEIDIDRPVSPHLPRPIGRTLIQAYERAHLEVARSEGSDAFITGNGGDNVFGYSQSAAAITDRYFARGFTAGLFTTFLDVCRQTGCGPGEALQAAWRTRRRRRYPWPCSAMFLDSDACLATGEIAHPWLEAPPDALPGKAAHIAALLRVQHVLDPGRGAFAPVLTPLVSQPLVEACLAIPSWQWRSGGRDRAVARQAFAADLPDAVLFRRTKGGPDGVSATILRNHREQIRSRLLEGNLARQQILDRDAVDRRFRSDMPFTGEEQVRLLDLLDSEAWTGIWSRKLADLTSQPAVHHAGPPSA</sequence>
<proteinExistence type="predicted"/>
<dbReference type="SUPFAM" id="SSF56235">
    <property type="entry name" value="N-terminal nucleophile aminohydrolases (Ntn hydrolases)"/>
    <property type="match status" value="1"/>
</dbReference>
<dbReference type="Pfam" id="PF00733">
    <property type="entry name" value="Asn_synthase"/>
    <property type="match status" value="2"/>
</dbReference>
<feature type="domain" description="Asparagine synthetase" evidence="4">
    <location>
        <begin position="235"/>
        <end position="357"/>
    </location>
</feature>
<comment type="pathway">
    <text evidence="1">Amino-acid biosynthesis; L-asparagine biosynthesis; L-asparagine from L-aspartate (L-Gln route): step 1/1.</text>
</comment>
<dbReference type="SUPFAM" id="SSF52402">
    <property type="entry name" value="Adenine nucleotide alpha hydrolases-like"/>
    <property type="match status" value="1"/>
</dbReference>
<dbReference type="Gene3D" id="3.60.20.10">
    <property type="entry name" value="Glutamine Phosphoribosylpyrophosphate, subunit 1, domain 1"/>
    <property type="match status" value="1"/>
</dbReference>
<dbReference type="EC" id="6.3.5.4" evidence="2"/>
<organism evidence="5 6">
    <name type="scientific">Sphingobium lignivorans</name>
    <dbReference type="NCBI Taxonomy" id="2735886"/>
    <lineage>
        <taxon>Bacteria</taxon>
        <taxon>Pseudomonadati</taxon>
        <taxon>Pseudomonadota</taxon>
        <taxon>Alphaproteobacteria</taxon>
        <taxon>Sphingomonadales</taxon>
        <taxon>Sphingomonadaceae</taxon>
        <taxon>Sphingobium</taxon>
    </lineage>
</organism>
<feature type="domain" description="Asparagine synthetase" evidence="4">
    <location>
        <begin position="457"/>
        <end position="569"/>
    </location>
</feature>
<evidence type="ECO:0000313" key="5">
    <source>
        <dbReference type="EMBL" id="MBB5986626.1"/>
    </source>
</evidence>
<evidence type="ECO:0000256" key="3">
    <source>
        <dbReference type="ARBA" id="ARBA00048741"/>
    </source>
</evidence>
<keyword evidence="6" id="KW-1185">Reference proteome</keyword>
<dbReference type="PANTHER" id="PTHR43284">
    <property type="entry name" value="ASPARAGINE SYNTHETASE (GLUTAMINE-HYDROLYZING)"/>
    <property type="match status" value="1"/>
</dbReference>
<dbReference type="InterPro" id="IPR001962">
    <property type="entry name" value="Asn_synthase"/>
</dbReference>
<comment type="caution">
    <text evidence="5">The sequence shown here is derived from an EMBL/GenBank/DDBJ whole genome shotgun (WGS) entry which is preliminary data.</text>
</comment>
<dbReference type="InterPro" id="IPR014729">
    <property type="entry name" value="Rossmann-like_a/b/a_fold"/>
</dbReference>
<evidence type="ECO:0000256" key="2">
    <source>
        <dbReference type="ARBA" id="ARBA00012737"/>
    </source>
</evidence>
<dbReference type="EMBL" id="JACHKA010000001">
    <property type="protein sequence ID" value="MBB5986626.1"/>
    <property type="molecule type" value="Genomic_DNA"/>
</dbReference>
<gene>
    <name evidence="5" type="ORF">HNP60_002600</name>
</gene>
<dbReference type="Gene3D" id="3.40.50.620">
    <property type="entry name" value="HUPs"/>
    <property type="match status" value="2"/>
</dbReference>
<dbReference type="InterPro" id="IPR029055">
    <property type="entry name" value="Ntn_hydrolases_N"/>
</dbReference>
<dbReference type="InterPro" id="IPR051786">
    <property type="entry name" value="ASN_synthetase/amidase"/>
</dbReference>
<accession>A0ABR6NH82</accession>
<keyword evidence="5" id="KW-0436">Ligase</keyword>
<reference evidence="5 6" key="1">
    <citation type="submission" date="2020-08" db="EMBL/GenBank/DDBJ databases">
        <title>Exploring microbial biodiversity for novel pathways involved in the catabolism of aromatic compounds derived from lignin.</title>
        <authorList>
            <person name="Elkins J."/>
        </authorList>
    </citation>
    <scope>NUCLEOTIDE SEQUENCE [LARGE SCALE GENOMIC DNA]</scope>
    <source>
        <strain evidence="5 6">B1D3A</strain>
    </source>
</reference>
<evidence type="ECO:0000259" key="4">
    <source>
        <dbReference type="Pfam" id="PF00733"/>
    </source>
</evidence>
<evidence type="ECO:0000313" key="6">
    <source>
        <dbReference type="Proteomes" id="UP001138540"/>
    </source>
</evidence>
<dbReference type="PANTHER" id="PTHR43284:SF1">
    <property type="entry name" value="ASPARAGINE SYNTHETASE"/>
    <property type="match status" value="1"/>
</dbReference>
<dbReference type="Proteomes" id="UP001138540">
    <property type="component" value="Unassembled WGS sequence"/>
</dbReference>
<evidence type="ECO:0000256" key="1">
    <source>
        <dbReference type="ARBA" id="ARBA00005187"/>
    </source>
</evidence>
<comment type="catalytic activity">
    <reaction evidence="3">
        <text>L-aspartate + L-glutamine + ATP + H2O = L-asparagine + L-glutamate + AMP + diphosphate + H(+)</text>
        <dbReference type="Rhea" id="RHEA:12228"/>
        <dbReference type="ChEBI" id="CHEBI:15377"/>
        <dbReference type="ChEBI" id="CHEBI:15378"/>
        <dbReference type="ChEBI" id="CHEBI:29985"/>
        <dbReference type="ChEBI" id="CHEBI:29991"/>
        <dbReference type="ChEBI" id="CHEBI:30616"/>
        <dbReference type="ChEBI" id="CHEBI:33019"/>
        <dbReference type="ChEBI" id="CHEBI:58048"/>
        <dbReference type="ChEBI" id="CHEBI:58359"/>
        <dbReference type="ChEBI" id="CHEBI:456215"/>
        <dbReference type="EC" id="6.3.5.4"/>
    </reaction>
</comment>
<name>A0ABR6NH82_9SPHN</name>
<dbReference type="GO" id="GO:0004066">
    <property type="term" value="F:asparagine synthase (glutamine-hydrolyzing) activity"/>
    <property type="evidence" value="ECO:0007669"/>
    <property type="project" value="UniProtKB-EC"/>
</dbReference>
<dbReference type="RefSeq" id="WP_184154347.1">
    <property type="nucleotide sequence ID" value="NZ_JACHKA010000001.1"/>
</dbReference>